<reference evidence="2" key="1">
    <citation type="journal article" date="2019" name="PLoS Negl. Trop. Dis.">
        <title>Revisiting the worldwide diversity of Leptospira species in the environment.</title>
        <authorList>
            <person name="Vincent A.T."/>
            <person name="Schiettekatte O."/>
            <person name="Bourhy P."/>
            <person name="Veyrier F.J."/>
            <person name="Picardeau M."/>
        </authorList>
    </citation>
    <scope>NUCLEOTIDE SEQUENCE [LARGE SCALE GENOMIC DNA]</scope>
    <source>
        <strain evidence="2">201702476</strain>
    </source>
</reference>
<dbReference type="OrthoDB" id="331278at2"/>
<feature type="transmembrane region" description="Helical" evidence="1">
    <location>
        <begin position="211"/>
        <end position="230"/>
    </location>
</feature>
<feature type="transmembrane region" description="Helical" evidence="1">
    <location>
        <begin position="242"/>
        <end position="261"/>
    </location>
</feature>
<organism evidence="2 3">
    <name type="scientific">Leptospira ognonensis</name>
    <dbReference type="NCBI Taxonomy" id="2484945"/>
    <lineage>
        <taxon>Bacteria</taxon>
        <taxon>Pseudomonadati</taxon>
        <taxon>Spirochaetota</taxon>
        <taxon>Spirochaetia</taxon>
        <taxon>Leptospirales</taxon>
        <taxon>Leptospiraceae</taxon>
        <taxon>Leptospira</taxon>
    </lineage>
</organism>
<keyword evidence="3" id="KW-1185">Reference proteome</keyword>
<dbReference type="Pfam" id="PF06797">
    <property type="entry name" value="DUF1229"/>
    <property type="match status" value="2"/>
</dbReference>
<gene>
    <name evidence="2" type="ORF">EHQ58_18100</name>
</gene>
<accession>A0A4R9JWZ7</accession>
<dbReference type="EMBL" id="RQGD01000046">
    <property type="protein sequence ID" value="TGL56530.1"/>
    <property type="molecule type" value="Genomic_DNA"/>
</dbReference>
<feature type="transmembrane region" description="Helical" evidence="1">
    <location>
        <begin position="323"/>
        <end position="341"/>
    </location>
</feature>
<dbReference type="AlphaFoldDB" id="A0A4R9JWZ7"/>
<protein>
    <submittedName>
        <fullName evidence="2">DUF1229 domain-containing protein</fullName>
    </submittedName>
</protein>
<dbReference type="InterPro" id="IPR009630">
    <property type="entry name" value="DUF1229"/>
</dbReference>
<name>A0A4R9JWZ7_9LEPT</name>
<feature type="transmembrane region" description="Helical" evidence="1">
    <location>
        <begin position="187"/>
        <end position="205"/>
    </location>
</feature>
<evidence type="ECO:0000256" key="1">
    <source>
        <dbReference type="SAM" id="Phobius"/>
    </source>
</evidence>
<evidence type="ECO:0000313" key="3">
    <source>
        <dbReference type="Proteomes" id="UP000297693"/>
    </source>
</evidence>
<keyword evidence="1" id="KW-0812">Transmembrane</keyword>
<feature type="transmembrane region" description="Helical" evidence="1">
    <location>
        <begin position="90"/>
        <end position="107"/>
    </location>
</feature>
<keyword evidence="1" id="KW-1133">Transmembrane helix</keyword>
<feature type="transmembrane region" description="Helical" evidence="1">
    <location>
        <begin position="12"/>
        <end position="41"/>
    </location>
</feature>
<comment type="caution">
    <text evidence="2">The sequence shown here is derived from an EMBL/GenBank/DDBJ whole genome shotgun (WGS) entry which is preliminary data.</text>
</comment>
<feature type="transmembrane region" description="Helical" evidence="1">
    <location>
        <begin position="53"/>
        <end position="70"/>
    </location>
</feature>
<feature type="transmembrane region" description="Helical" evidence="1">
    <location>
        <begin position="159"/>
        <end position="175"/>
    </location>
</feature>
<evidence type="ECO:0000313" key="2">
    <source>
        <dbReference type="EMBL" id="TGL56530.1"/>
    </source>
</evidence>
<feature type="transmembrane region" description="Helical" evidence="1">
    <location>
        <begin position="116"/>
        <end position="139"/>
    </location>
</feature>
<keyword evidence="1" id="KW-0472">Membrane</keyword>
<dbReference type="Proteomes" id="UP000297693">
    <property type="component" value="Unassembled WGS sequence"/>
</dbReference>
<sequence length="402" mass="46750">MKKIFFGLPNEYFFLGLLTGIGFLNYSLPVFVLGMFVFAIWKGFPFIQWDLHKVLVFSSILLFYVFYYLFYQIPVTPIEWKFTGIDFYGHSLRFLPALFTFVFLLTLKSRNYREGFLVSVSLGMMVFAVLMTIATVIHFDPPYYGKSFHFYDRTEGNSPGITVLANILPIAFLCFHPEVYLTPLKNIFLSLFALALLFLGLYINYLFSARTFVFLIGINLTLILAFQFFSFYRKGIQINFKIFLVASASALLLILFTLYALKDSFLIHRILNQNFDVKIHHFLDYFANIKNGFFIYPKVDTEKSATYWFHNVFFDAHRTSGPWTALTLYFYFAYTFVLAAYRTFKGDETQQRYLHLYINIFLLFITCIPFESSESQLMVIFIGIGGLIVTTSNSTNKLESGS</sequence>
<feature type="transmembrane region" description="Helical" evidence="1">
    <location>
        <begin position="377"/>
        <end position="395"/>
    </location>
</feature>
<feature type="transmembrane region" description="Helical" evidence="1">
    <location>
        <begin position="353"/>
        <end position="371"/>
    </location>
</feature>
<dbReference type="RefSeq" id="WP_135625450.1">
    <property type="nucleotide sequence ID" value="NZ_RQGD01000046.1"/>
</dbReference>
<proteinExistence type="predicted"/>